<dbReference type="GO" id="GO:0046961">
    <property type="term" value="F:proton-transporting ATPase activity, rotational mechanism"/>
    <property type="evidence" value="ECO:0007669"/>
    <property type="project" value="InterPro"/>
</dbReference>
<dbReference type="SUPFAM" id="SSF103486">
    <property type="entry name" value="V-type ATP synthase subunit C"/>
    <property type="match status" value="1"/>
</dbReference>
<gene>
    <name evidence="3" type="ORF">HZF24_17955</name>
</gene>
<protein>
    <submittedName>
        <fullName evidence="3">V-type ATPase subunit</fullName>
    </submittedName>
</protein>
<dbReference type="InterPro" id="IPR036079">
    <property type="entry name" value="ATPase_csu/dsu_sf"/>
</dbReference>
<evidence type="ECO:0000256" key="1">
    <source>
        <dbReference type="ARBA" id="ARBA00022448"/>
    </source>
</evidence>
<dbReference type="InterPro" id="IPR044911">
    <property type="entry name" value="V-type_ATPase_csu/dsu_dom_3"/>
</dbReference>
<sequence>MNPNMAYYALETKIATKKGRILNKSTWEKFLDSPTVDALINHLKENEEFGKAFKDIEISNLDRNNLETVLEKFKTLEVENLLHYFSGPYKDFIKAVLVEGEIKDLSLILRKLSREESLEGIEQRFVHSKIFTNLDFDDLLTSKNIDQFIQKLKGTLYYNSLRNLTKEIAIQREFHIEMKMYVALYKVICEKASKLKKEDMKAAIEIIGLNIDLLNIQWIYRALKFYQISPEEIFIYSLEGGRTLGYNRLRKLCYSTLDEFKKLTNDYLRYDFFKNAADDINVVIDSYMLNYFKKNNYNNIGTALAFIYLLNIIVNDLTSVTEGIQYQVPKEKLKEYLAYKI</sequence>
<proteinExistence type="predicted"/>
<dbReference type="PANTHER" id="PTHR38682:SF1">
    <property type="entry name" value="V-TYPE ATP SYNTHASE SUBUNIT C"/>
    <property type="match status" value="1"/>
</dbReference>
<name>A0A974BMB6_SEDHY</name>
<dbReference type="InterPro" id="IPR050873">
    <property type="entry name" value="V-ATPase_V0D/AC39_subunit"/>
</dbReference>
<dbReference type="Gene3D" id="1.10.132.50">
    <property type="entry name" value="ATP synthase (C/AC39) subunit, domain 3"/>
    <property type="match status" value="2"/>
</dbReference>
<dbReference type="PANTHER" id="PTHR38682">
    <property type="entry name" value="V-TYPE ATP SYNTHASE SUBUNIT C"/>
    <property type="match status" value="1"/>
</dbReference>
<organism evidence="3 4">
    <name type="scientific">Sedimentibacter hydroxybenzoicus DSM 7310</name>
    <dbReference type="NCBI Taxonomy" id="1123245"/>
    <lineage>
        <taxon>Bacteria</taxon>
        <taxon>Bacillati</taxon>
        <taxon>Bacillota</taxon>
        <taxon>Tissierellia</taxon>
        <taxon>Sedimentibacter</taxon>
    </lineage>
</organism>
<evidence type="ECO:0000256" key="2">
    <source>
        <dbReference type="ARBA" id="ARBA00023065"/>
    </source>
</evidence>
<comment type="caution">
    <text evidence="3">The sequence shown here is derived from an EMBL/GenBank/DDBJ whole genome shotgun (WGS) entry which is preliminary data.</text>
</comment>
<keyword evidence="4" id="KW-1185">Reference proteome</keyword>
<dbReference type="RefSeq" id="WP_179239754.1">
    <property type="nucleotide sequence ID" value="NZ_JACBNQ010000038.1"/>
</dbReference>
<dbReference type="AlphaFoldDB" id="A0A974BMB6"/>
<keyword evidence="1" id="KW-0813">Transport</keyword>
<evidence type="ECO:0000313" key="3">
    <source>
        <dbReference type="EMBL" id="NYB76035.1"/>
    </source>
</evidence>
<dbReference type="EMBL" id="JACBNQ010000038">
    <property type="protein sequence ID" value="NYB76035.1"/>
    <property type="molecule type" value="Genomic_DNA"/>
</dbReference>
<dbReference type="Proteomes" id="UP000611629">
    <property type="component" value="Unassembled WGS sequence"/>
</dbReference>
<accession>A0A974BMB6</accession>
<evidence type="ECO:0000313" key="4">
    <source>
        <dbReference type="Proteomes" id="UP000611629"/>
    </source>
</evidence>
<dbReference type="InterPro" id="IPR002843">
    <property type="entry name" value="ATPase_V0-cplx_csu/dsu"/>
</dbReference>
<dbReference type="Pfam" id="PF01992">
    <property type="entry name" value="vATP-synt_AC39"/>
    <property type="match status" value="1"/>
</dbReference>
<keyword evidence="2" id="KW-0406">Ion transport</keyword>
<reference evidence="3" key="1">
    <citation type="submission" date="2020-07" db="EMBL/GenBank/DDBJ databases">
        <title>Genomic analysis of a strain of Sedimentibacter Hydroxybenzoicus DSM7310.</title>
        <authorList>
            <person name="Ma S."/>
        </authorList>
    </citation>
    <scope>NUCLEOTIDE SEQUENCE</scope>
    <source>
        <strain evidence="3">DSM 7310</strain>
    </source>
</reference>